<dbReference type="EMBL" id="DUZY01000008">
    <property type="protein sequence ID" value="DAD48787.1"/>
    <property type="molecule type" value="Genomic_DNA"/>
</dbReference>
<reference evidence="1 2" key="1">
    <citation type="journal article" date="2020" name="Mol. Biol. Evol.">
        <title>Distinct Expression and Methylation Patterns for Genes with Different Fates following a Single Whole-Genome Duplication in Flowering Plants.</title>
        <authorList>
            <person name="Shi T."/>
            <person name="Rahmani R.S."/>
            <person name="Gugger P.F."/>
            <person name="Wang M."/>
            <person name="Li H."/>
            <person name="Zhang Y."/>
            <person name="Li Z."/>
            <person name="Wang Q."/>
            <person name="Van de Peer Y."/>
            <person name="Marchal K."/>
            <person name="Chen J."/>
        </authorList>
    </citation>
    <scope>NUCLEOTIDE SEQUENCE [LARGE SCALE GENOMIC DNA]</scope>
    <source>
        <tissue evidence="1">Leaf</tissue>
    </source>
</reference>
<evidence type="ECO:0000313" key="2">
    <source>
        <dbReference type="Proteomes" id="UP000607653"/>
    </source>
</evidence>
<name>A0A822ZV80_NELNU</name>
<keyword evidence="2" id="KW-1185">Reference proteome</keyword>
<sequence>MELVQMLVKHGVRVEAQFEEVGFHGIDQIDRNGAIETMAIRIGDRAIVVEKIAGFALLLLFWSCVKMLGEYRRWEFCVLRRI</sequence>
<accession>A0A822ZV80</accession>
<gene>
    <name evidence="1" type="ORF">HUJ06_018724</name>
</gene>
<organism evidence="1 2">
    <name type="scientific">Nelumbo nucifera</name>
    <name type="common">Sacred lotus</name>
    <dbReference type="NCBI Taxonomy" id="4432"/>
    <lineage>
        <taxon>Eukaryota</taxon>
        <taxon>Viridiplantae</taxon>
        <taxon>Streptophyta</taxon>
        <taxon>Embryophyta</taxon>
        <taxon>Tracheophyta</taxon>
        <taxon>Spermatophyta</taxon>
        <taxon>Magnoliopsida</taxon>
        <taxon>Proteales</taxon>
        <taxon>Nelumbonaceae</taxon>
        <taxon>Nelumbo</taxon>
    </lineage>
</organism>
<dbReference type="AlphaFoldDB" id="A0A822ZV80"/>
<protein>
    <submittedName>
        <fullName evidence="1">Uncharacterized protein</fullName>
    </submittedName>
</protein>
<proteinExistence type="predicted"/>
<evidence type="ECO:0000313" key="1">
    <source>
        <dbReference type="EMBL" id="DAD48787.1"/>
    </source>
</evidence>
<dbReference type="Proteomes" id="UP000607653">
    <property type="component" value="Unassembled WGS sequence"/>
</dbReference>
<comment type="caution">
    <text evidence="1">The sequence shown here is derived from an EMBL/GenBank/DDBJ whole genome shotgun (WGS) entry which is preliminary data.</text>
</comment>